<dbReference type="SUPFAM" id="SSF74650">
    <property type="entry name" value="Galactose mutarotase-like"/>
    <property type="match status" value="1"/>
</dbReference>
<dbReference type="InterPro" id="IPR011013">
    <property type="entry name" value="Gal_mutarotase_sf_dom"/>
</dbReference>
<gene>
    <name evidence="9" type="ORF">LA749_06025</name>
</gene>
<evidence type="ECO:0000259" key="5">
    <source>
        <dbReference type="Pfam" id="PF01055"/>
    </source>
</evidence>
<dbReference type="SUPFAM" id="SSF51445">
    <property type="entry name" value="(Trans)glycosidases"/>
    <property type="match status" value="1"/>
</dbReference>
<dbReference type="GO" id="GO:0004553">
    <property type="term" value="F:hydrolase activity, hydrolyzing O-glycosyl compounds"/>
    <property type="evidence" value="ECO:0007669"/>
    <property type="project" value="InterPro"/>
</dbReference>
<dbReference type="Pfam" id="PF13802">
    <property type="entry name" value="Gal_mutarotas_2"/>
    <property type="match status" value="1"/>
</dbReference>
<dbReference type="Pfam" id="PF01055">
    <property type="entry name" value="Glyco_hydro_31_2nd"/>
    <property type="match status" value="1"/>
</dbReference>
<dbReference type="GeneID" id="78212542"/>
<dbReference type="CDD" id="cd06604">
    <property type="entry name" value="GH31_glucosidase_II_MalA"/>
    <property type="match status" value="1"/>
</dbReference>
<name>A0A5P5ZJC8_9LACO</name>
<dbReference type="PROSITE" id="PS00129">
    <property type="entry name" value="GLYCOSYL_HYDROL_F31_1"/>
    <property type="match status" value="1"/>
</dbReference>
<dbReference type="Gene3D" id="3.20.20.80">
    <property type="entry name" value="Glycosidases"/>
    <property type="match status" value="2"/>
</dbReference>
<dbReference type="InterPro" id="IPR017853">
    <property type="entry name" value="GH"/>
</dbReference>
<proteinExistence type="inferred from homology"/>
<dbReference type="Pfam" id="PF21365">
    <property type="entry name" value="Glyco_hydro_31_3rd"/>
    <property type="match status" value="1"/>
</dbReference>
<evidence type="ECO:0000256" key="3">
    <source>
        <dbReference type="ARBA" id="ARBA00023295"/>
    </source>
</evidence>
<evidence type="ECO:0000259" key="6">
    <source>
        <dbReference type="Pfam" id="PF13802"/>
    </source>
</evidence>
<organism evidence="9 10">
    <name type="scientific">Lactobacillus acetotolerans</name>
    <dbReference type="NCBI Taxonomy" id="1600"/>
    <lineage>
        <taxon>Bacteria</taxon>
        <taxon>Bacillati</taxon>
        <taxon>Bacillota</taxon>
        <taxon>Bacilli</taxon>
        <taxon>Lactobacillales</taxon>
        <taxon>Lactobacillaceae</taxon>
        <taxon>Lactobacillus</taxon>
    </lineage>
</organism>
<sequence>MEFKQEKQTFWVSNNNRKIKISVLTPEIIRIFEDHGETGNSYAIEGNKEIKTKVEVEQSKKQIIIRTAALHLKVDEDLHIDVFNEKDQPLIQDYLGKRIPLDREINSEQKKLAEEEGHQIASDQKGSQILVIKKLAQDEQFYGLGDKTGFLNKRGYEYDNWNTDNPEPHVESFTKLYKSIPFLIGMKNGLPYGLFFDNSYKSHFDLGKENSNYYFYSAVQGNLDYYVIGGKDLKEVVSNYTYLTGRVPLPQKWTLGYQQSRWSYSVSQKEVQQIADKLRENDLPCDVIHLDIDYMDGYRVFTWRKDNYQDPKKFVQKMRKEGFRIMPIIDPGVKLDKNYPIYQEGIKKGYFVKNPDGSVYVNKVWPGDAVYPDFGRKEVRDWWAKNVKYLVDIGTCGVWNDMNEPASFNGALPDDIAFSDGKQRSTHAKMHNVYGHNMDKATYEGLKKYSGKRPYVITRAAYAGTQKYSTVWTGDNQSLWGHLQMLIPQMCNLGMSGFAFAGTDIGGFGADTTSELLIRWLEAAIFSPLLRNHASVGTRAQEPWSFGQPTLEIYRKYLKLRYHLISYLYDNFYQETKTGLPIMRPLVLNFPKDRKVRTLNDEFMVGDDLLVAPVVTEGQTERVVYLPKGDWLDFWTGSEYAGDTSILVKAGLDKLPLFIKKNTILPWDESNNHIDPKKHDVITFRLFGDYGNYIHYQDDGEDFAYQNGQFNLYKITIGQKNTVELTNFGYSCPYKKVVLLSENGRQEFIFDQKNKTYKLV</sequence>
<dbReference type="SUPFAM" id="SSF51011">
    <property type="entry name" value="Glycosyl hydrolase domain"/>
    <property type="match status" value="1"/>
</dbReference>
<dbReference type="Pfam" id="PF17137">
    <property type="entry name" value="DUF5110"/>
    <property type="match status" value="1"/>
</dbReference>
<evidence type="ECO:0000259" key="7">
    <source>
        <dbReference type="Pfam" id="PF17137"/>
    </source>
</evidence>
<feature type="domain" description="Glycosyl hydrolase family 31 C-terminal" evidence="8">
    <location>
        <begin position="579"/>
        <end position="665"/>
    </location>
</feature>
<dbReference type="Gene3D" id="2.60.40.1760">
    <property type="entry name" value="glycosyl hydrolase (family 31)"/>
    <property type="match status" value="1"/>
</dbReference>
<accession>A0A5P5ZJC8</accession>
<keyword evidence="2 4" id="KW-0378">Hydrolase</keyword>
<protein>
    <submittedName>
        <fullName evidence="9">Glycoside hydrolase family 31 protein</fullName>
    </submittedName>
</protein>
<evidence type="ECO:0000256" key="4">
    <source>
        <dbReference type="RuleBase" id="RU361185"/>
    </source>
</evidence>
<dbReference type="InterPro" id="IPR025887">
    <property type="entry name" value="Glyco_hydro_31_N_dom"/>
</dbReference>
<feature type="domain" description="Glycoside hydrolase family 31 TIM barrel" evidence="5">
    <location>
        <begin position="248"/>
        <end position="570"/>
    </location>
</feature>
<dbReference type="InterPro" id="IPR013780">
    <property type="entry name" value="Glyco_hydro_b"/>
</dbReference>
<dbReference type="GO" id="GO:0005975">
    <property type="term" value="P:carbohydrate metabolic process"/>
    <property type="evidence" value="ECO:0007669"/>
    <property type="project" value="InterPro"/>
</dbReference>
<comment type="similarity">
    <text evidence="1 4">Belongs to the glycosyl hydrolase 31 family.</text>
</comment>
<dbReference type="Gene3D" id="2.60.40.1180">
    <property type="entry name" value="Golgi alpha-mannosidase II"/>
    <property type="match status" value="2"/>
</dbReference>
<dbReference type="PANTHER" id="PTHR22762">
    <property type="entry name" value="ALPHA-GLUCOSIDASE"/>
    <property type="match status" value="1"/>
</dbReference>
<evidence type="ECO:0000256" key="1">
    <source>
        <dbReference type="ARBA" id="ARBA00007806"/>
    </source>
</evidence>
<dbReference type="PANTHER" id="PTHR22762:SF166">
    <property type="entry name" value="ALPHA-GLUCOSIDASE"/>
    <property type="match status" value="1"/>
</dbReference>
<evidence type="ECO:0000313" key="9">
    <source>
        <dbReference type="EMBL" id="QFG51574.1"/>
    </source>
</evidence>
<dbReference type="GO" id="GO:0030246">
    <property type="term" value="F:carbohydrate binding"/>
    <property type="evidence" value="ECO:0007669"/>
    <property type="project" value="InterPro"/>
</dbReference>
<dbReference type="InterPro" id="IPR030458">
    <property type="entry name" value="Glyco_hydro_31_AS"/>
</dbReference>
<dbReference type="CDD" id="cd14752">
    <property type="entry name" value="GH31_N"/>
    <property type="match status" value="1"/>
</dbReference>
<dbReference type="RefSeq" id="WP_056970199.1">
    <property type="nucleotide sequence ID" value="NZ_CP044496.1"/>
</dbReference>
<feature type="domain" description="Glycoside hydrolase family 31 N-terminal" evidence="6">
    <location>
        <begin position="19"/>
        <end position="205"/>
    </location>
</feature>
<evidence type="ECO:0000259" key="8">
    <source>
        <dbReference type="Pfam" id="PF21365"/>
    </source>
</evidence>
<evidence type="ECO:0000256" key="2">
    <source>
        <dbReference type="ARBA" id="ARBA00022801"/>
    </source>
</evidence>
<dbReference type="AlphaFoldDB" id="A0A5P5ZJC8"/>
<evidence type="ECO:0000313" key="10">
    <source>
        <dbReference type="Proteomes" id="UP000325393"/>
    </source>
</evidence>
<reference evidence="9 10" key="1">
    <citation type="submission" date="2019-09" db="EMBL/GenBank/DDBJ databases">
        <title>Genome sequencing of Lactobacillus acetotolerans.</title>
        <authorList>
            <person name="Kim K."/>
        </authorList>
    </citation>
    <scope>NUCLEOTIDE SEQUENCE [LARGE SCALE GENOMIC DNA]</scope>
    <source>
        <strain evidence="9 10">LA749</strain>
    </source>
</reference>
<dbReference type="InterPro" id="IPR033403">
    <property type="entry name" value="DUF5110"/>
</dbReference>
<feature type="domain" description="DUF5110" evidence="7">
    <location>
        <begin position="682"/>
        <end position="725"/>
    </location>
</feature>
<dbReference type="InterPro" id="IPR048395">
    <property type="entry name" value="Glyco_hydro_31_C"/>
</dbReference>
<dbReference type="EMBL" id="CP044496">
    <property type="protein sequence ID" value="QFG51574.1"/>
    <property type="molecule type" value="Genomic_DNA"/>
</dbReference>
<dbReference type="Proteomes" id="UP000325393">
    <property type="component" value="Chromosome"/>
</dbReference>
<keyword evidence="3 4" id="KW-0326">Glycosidase</keyword>
<dbReference type="InterPro" id="IPR000322">
    <property type="entry name" value="Glyco_hydro_31_TIM"/>
</dbReference>